<organism evidence="1 2">
    <name type="scientific">Strigamia maritima</name>
    <name type="common">European centipede</name>
    <name type="synonym">Geophilus maritimus</name>
    <dbReference type="NCBI Taxonomy" id="126957"/>
    <lineage>
        <taxon>Eukaryota</taxon>
        <taxon>Metazoa</taxon>
        <taxon>Ecdysozoa</taxon>
        <taxon>Arthropoda</taxon>
        <taxon>Myriapoda</taxon>
        <taxon>Chilopoda</taxon>
        <taxon>Pleurostigmophora</taxon>
        <taxon>Geophilomorpha</taxon>
        <taxon>Linotaeniidae</taxon>
        <taxon>Strigamia</taxon>
    </lineage>
</organism>
<proteinExistence type="predicted"/>
<accession>T1J1E6</accession>
<dbReference type="PhylomeDB" id="T1J1E6"/>
<dbReference type="EMBL" id="JH431783">
    <property type="status" value="NOT_ANNOTATED_CDS"/>
    <property type="molecule type" value="Genomic_DNA"/>
</dbReference>
<dbReference type="HOGENOM" id="CLU_2161523_0_0_1"/>
<keyword evidence="2" id="KW-1185">Reference proteome</keyword>
<reference evidence="1" key="2">
    <citation type="submission" date="2015-02" db="UniProtKB">
        <authorList>
            <consortium name="EnsemblMetazoa"/>
        </authorList>
    </citation>
    <scope>IDENTIFICATION</scope>
</reference>
<dbReference type="EnsemblMetazoa" id="SMAR007364-RA">
    <property type="protein sequence ID" value="SMAR007364-PA"/>
    <property type="gene ID" value="SMAR007364"/>
</dbReference>
<evidence type="ECO:0000313" key="2">
    <source>
        <dbReference type="Proteomes" id="UP000014500"/>
    </source>
</evidence>
<dbReference type="AlphaFoldDB" id="T1J1E6"/>
<name>T1J1E6_STRMM</name>
<dbReference type="eggNOG" id="ENOG502TFHS">
    <property type="taxonomic scope" value="Eukaryota"/>
</dbReference>
<dbReference type="Proteomes" id="UP000014500">
    <property type="component" value="Unassembled WGS sequence"/>
</dbReference>
<protein>
    <submittedName>
        <fullName evidence="1">Uncharacterized protein</fullName>
    </submittedName>
</protein>
<evidence type="ECO:0000313" key="1">
    <source>
        <dbReference type="EnsemblMetazoa" id="SMAR007364-PA"/>
    </source>
</evidence>
<sequence>MAFMEAEEERKTHDQVFSYKCPAILKWIYHKLHICMCIEQPKKLLMSQWPITPLAWLNYRITMAVIITHVPTSFIFSWITTNISNTIAFGVTGGYWVIVYDAIFTIPLQAV</sequence>
<reference evidence="2" key="1">
    <citation type="submission" date="2011-05" db="EMBL/GenBank/DDBJ databases">
        <authorList>
            <person name="Richards S.R."/>
            <person name="Qu J."/>
            <person name="Jiang H."/>
            <person name="Jhangiani S.N."/>
            <person name="Agravi P."/>
            <person name="Goodspeed R."/>
            <person name="Gross S."/>
            <person name="Mandapat C."/>
            <person name="Jackson L."/>
            <person name="Mathew T."/>
            <person name="Pu L."/>
            <person name="Thornton R."/>
            <person name="Saada N."/>
            <person name="Wilczek-Boney K.B."/>
            <person name="Lee S."/>
            <person name="Kovar C."/>
            <person name="Wu Y."/>
            <person name="Scherer S.E."/>
            <person name="Worley K.C."/>
            <person name="Muzny D.M."/>
            <person name="Gibbs R."/>
        </authorList>
    </citation>
    <scope>NUCLEOTIDE SEQUENCE</scope>
    <source>
        <strain evidence="2">Brora</strain>
    </source>
</reference>